<dbReference type="Pfam" id="PF00401">
    <property type="entry name" value="ATP-synt_DE"/>
    <property type="match status" value="1"/>
</dbReference>
<dbReference type="EMBL" id="QSEW01000006">
    <property type="protein sequence ID" value="RHA00061.1"/>
    <property type="molecule type" value="Genomic_DNA"/>
</dbReference>
<evidence type="ECO:0000256" key="5">
    <source>
        <dbReference type="ARBA" id="ARBA00023136"/>
    </source>
</evidence>
<evidence type="ECO:0000256" key="4">
    <source>
        <dbReference type="ARBA" id="ARBA00023065"/>
    </source>
</evidence>
<dbReference type="Proteomes" id="UP000284962">
    <property type="component" value="Unassembled WGS sequence"/>
</dbReference>
<evidence type="ECO:0000313" key="15">
    <source>
        <dbReference type="Proteomes" id="UP000284962"/>
    </source>
</evidence>
<feature type="domain" description="ATP synthase epsilon subunit C-terminal" evidence="10">
    <location>
        <begin position="88"/>
        <end position="132"/>
    </location>
</feature>
<dbReference type="EMBL" id="QSAJ01000016">
    <property type="protein sequence ID" value="RGW53379.1"/>
    <property type="molecule type" value="Genomic_DNA"/>
</dbReference>
<dbReference type="GO" id="GO:0005524">
    <property type="term" value="F:ATP binding"/>
    <property type="evidence" value="ECO:0007669"/>
    <property type="project" value="UniProtKB-UniRule"/>
</dbReference>
<dbReference type="Gene3D" id="2.60.15.10">
    <property type="entry name" value="F0F1 ATP synthase delta/epsilon subunit, N-terminal"/>
    <property type="match status" value="1"/>
</dbReference>
<comment type="subunit">
    <text evidence="8 9">F-type ATPases have 2 components, CF(1) - the catalytic core - and CF(0) - the membrane proton channel. CF(1) has five subunits: alpha(3), beta(3), gamma(1), delta(1), epsilon(1). CF(0) has three main subunits: a, b and c.</text>
</comment>
<keyword evidence="6 8" id="KW-0139">CF(1)</keyword>
<keyword evidence="4 8" id="KW-0406">Ion transport</keyword>
<evidence type="ECO:0000256" key="8">
    <source>
        <dbReference type="HAMAP-Rule" id="MF_00530"/>
    </source>
</evidence>
<evidence type="ECO:0000259" key="10">
    <source>
        <dbReference type="Pfam" id="PF00401"/>
    </source>
</evidence>
<comment type="caution">
    <text evidence="12">The sequence shown here is derived from an EMBL/GenBank/DDBJ whole genome shotgun (WGS) entry which is preliminary data.</text>
</comment>
<comment type="function">
    <text evidence="8">Produces ATP from ADP in the presence of a proton gradient across the membrane.</text>
</comment>
<evidence type="ECO:0000256" key="9">
    <source>
        <dbReference type="RuleBase" id="RU003656"/>
    </source>
</evidence>
<dbReference type="InterPro" id="IPR020547">
    <property type="entry name" value="ATP_synth_F1_esu_C"/>
</dbReference>
<dbReference type="GO" id="GO:0005886">
    <property type="term" value="C:plasma membrane"/>
    <property type="evidence" value="ECO:0007669"/>
    <property type="project" value="UniProtKB-SubCell"/>
</dbReference>
<dbReference type="HAMAP" id="MF_00530">
    <property type="entry name" value="ATP_synth_epsil_bac"/>
    <property type="match status" value="1"/>
</dbReference>
<dbReference type="PANTHER" id="PTHR13822">
    <property type="entry name" value="ATP SYNTHASE DELTA/EPSILON CHAIN"/>
    <property type="match status" value="1"/>
</dbReference>
<reference evidence="14 15" key="1">
    <citation type="submission" date="2018-08" db="EMBL/GenBank/DDBJ databases">
        <title>A genome reference for cultivated species of the human gut microbiota.</title>
        <authorList>
            <person name="Zou Y."/>
            <person name="Xue W."/>
            <person name="Luo G."/>
        </authorList>
    </citation>
    <scope>NUCLEOTIDE SEQUENCE [LARGE SCALE GENOMIC DNA]</scope>
    <source>
        <strain evidence="12 14">AF12-11</strain>
        <strain evidence="13 15">AM46-16</strain>
    </source>
</reference>
<accession>A0A395XKN5</accession>
<dbReference type="Pfam" id="PF02823">
    <property type="entry name" value="ATP-synt_DE_N"/>
    <property type="match status" value="1"/>
</dbReference>
<evidence type="ECO:0000256" key="1">
    <source>
        <dbReference type="ARBA" id="ARBA00004202"/>
    </source>
</evidence>
<evidence type="ECO:0000313" key="14">
    <source>
        <dbReference type="Proteomes" id="UP000266376"/>
    </source>
</evidence>
<dbReference type="NCBIfam" id="TIGR01216">
    <property type="entry name" value="ATP_synt_epsi"/>
    <property type="match status" value="1"/>
</dbReference>
<evidence type="ECO:0000256" key="3">
    <source>
        <dbReference type="ARBA" id="ARBA00022448"/>
    </source>
</evidence>
<keyword evidence="8" id="KW-1003">Cell membrane</keyword>
<dbReference type="AlphaFoldDB" id="A0A395XKN5"/>
<keyword evidence="8" id="KW-0375">Hydrogen ion transport</keyword>
<feature type="domain" description="ATP synthase F1 complex delta/epsilon subunit N-terminal" evidence="11">
    <location>
        <begin position="6"/>
        <end position="84"/>
    </location>
</feature>
<protein>
    <recommendedName>
        <fullName evidence="8">ATP synthase epsilon chain</fullName>
    </recommendedName>
    <alternativeName>
        <fullName evidence="8">ATP synthase F1 sector epsilon subunit</fullName>
    </alternativeName>
    <alternativeName>
        <fullName evidence="8">F-ATPase epsilon subunit</fullName>
    </alternativeName>
</protein>
<dbReference type="GO" id="GO:0046933">
    <property type="term" value="F:proton-transporting ATP synthase activity, rotational mechanism"/>
    <property type="evidence" value="ECO:0007669"/>
    <property type="project" value="UniProtKB-UniRule"/>
</dbReference>
<evidence type="ECO:0000313" key="12">
    <source>
        <dbReference type="EMBL" id="RGW53379.1"/>
    </source>
</evidence>
<dbReference type="PANTHER" id="PTHR13822:SF10">
    <property type="entry name" value="ATP SYNTHASE EPSILON CHAIN, CHLOROPLASTIC"/>
    <property type="match status" value="1"/>
</dbReference>
<comment type="subcellular location">
    <subcellularLocation>
        <location evidence="1 8">Cell membrane</location>
        <topology evidence="1 8">Peripheral membrane protein</topology>
    </subcellularLocation>
</comment>
<keyword evidence="5 8" id="KW-0472">Membrane</keyword>
<dbReference type="GO" id="GO:0016787">
    <property type="term" value="F:hydrolase activity"/>
    <property type="evidence" value="ECO:0007669"/>
    <property type="project" value="UniProtKB-KW"/>
</dbReference>
<sequence length="139" mass="15882">MKTFWLKVIASDRVAYNGRCQKVIVPAADGGQMGILADHENMVIAIEVGEAKMQMEDGTWETLAVGTGFLEVVNNRVTMLVQTAEKPEEIDARRAEERREVMEEKLRQKQSIQEYYHTKASLARAMNRLKVSREKNTRI</sequence>
<evidence type="ECO:0000256" key="7">
    <source>
        <dbReference type="ARBA" id="ARBA00023310"/>
    </source>
</evidence>
<keyword evidence="12" id="KW-0378">Hydrolase</keyword>
<evidence type="ECO:0000259" key="11">
    <source>
        <dbReference type="Pfam" id="PF02823"/>
    </source>
</evidence>
<keyword evidence="7 8" id="KW-0066">ATP synthesis</keyword>
<dbReference type="InterPro" id="IPR036794">
    <property type="entry name" value="ATP_F1_dsu/esu_C_sf"/>
</dbReference>
<dbReference type="RefSeq" id="WP_119196092.1">
    <property type="nucleotide sequence ID" value="NZ_AP031430.1"/>
</dbReference>
<evidence type="ECO:0000313" key="13">
    <source>
        <dbReference type="EMBL" id="RHA00061.1"/>
    </source>
</evidence>
<dbReference type="InterPro" id="IPR020546">
    <property type="entry name" value="ATP_synth_F1_dsu/esu_N"/>
</dbReference>
<dbReference type="InterPro" id="IPR001469">
    <property type="entry name" value="ATP_synth_F1_dsu/esu"/>
</dbReference>
<keyword evidence="3 8" id="KW-0813">Transport</keyword>
<dbReference type="Gene3D" id="1.20.5.440">
    <property type="entry name" value="ATP synthase delta/epsilon subunit, C-terminal domain"/>
    <property type="match status" value="1"/>
</dbReference>
<organism evidence="12 14">
    <name type="scientific">Dorea formicigenerans</name>
    <dbReference type="NCBI Taxonomy" id="39486"/>
    <lineage>
        <taxon>Bacteria</taxon>
        <taxon>Bacillati</taxon>
        <taxon>Bacillota</taxon>
        <taxon>Clostridia</taxon>
        <taxon>Lachnospirales</taxon>
        <taxon>Lachnospiraceae</taxon>
        <taxon>Dorea</taxon>
    </lineage>
</organism>
<dbReference type="SUPFAM" id="SSF46604">
    <property type="entry name" value="Epsilon subunit of F1F0-ATP synthase C-terminal domain"/>
    <property type="match status" value="1"/>
</dbReference>
<name>A0A395XKN5_9FIRM</name>
<comment type="similarity">
    <text evidence="2 8 9">Belongs to the ATPase epsilon chain family.</text>
</comment>
<dbReference type="GO" id="GO:0045259">
    <property type="term" value="C:proton-transporting ATP synthase complex"/>
    <property type="evidence" value="ECO:0007669"/>
    <property type="project" value="UniProtKB-KW"/>
</dbReference>
<dbReference type="CDD" id="cd12152">
    <property type="entry name" value="F1-ATPase_delta"/>
    <property type="match status" value="1"/>
</dbReference>
<evidence type="ECO:0000256" key="2">
    <source>
        <dbReference type="ARBA" id="ARBA00005712"/>
    </source>
</evidence>
<dbReference type="Proteomes" id="UP000266376">
    <property type="component" value="Unassembled WGS sequence"/>
</dbReference>
<dbReference type="SUPFAM" id="SSF51344">
    <property type="entry name" value="Epsilon subunit of F1F0-ATP synthase N-terminal domain"/>
    <property type="match status" value="1"/>
</dbReference>
<gene>
    <name evidence="8 12" type="primary">atpC</name>
    <name evidence="13" type="ORF">DW957_07380</name>
    <name evidence="12" type="ORF">DWV67_07810</name>
</gene>
<dbReference type="InterPro" id="IPR036771">
    <property type="entry name" value="ATPsynth_dsu/esu_N"/>
</dbReference>
<proteinExistence type="inferred from homology"/>
<evidence type="ECO:0000256" key="6">
    <source>
        <dbReference type="ARBA" id="ARBA00023196"/>
    </source>
</evidence>